<accession>A0A8I0ZTX8</accession>
<name>A0A8I0ZTX8_RHOER</name>
<dbReference type="RefSeq" id="WP_084326505.1">
    <property type="nucleotide sequence ID" value="NZ_CP176579.1"/>
</dbReference>
<evidence type="ECO:0000313" key="3">
    <source>
        <dbReference type="Proteomes" id="UP000627573"/>
    </source>
</evidence>
<proteinExistence type="predicted"/>
<protein>
    <submittedName>
        <fullName evidence="2">Uncharacterized protein</fullName>
    </submittedName>
</protein>
<dbReference type="AlphaFoldDB" id="A0A8I0ZTX8"/>
<dbReference type="Proteomes" id="UP000627573">
    <property type="component" value="Unassembled WGS sequence"/>
</dbReference>
<evidence type="ECO:0000256" key="1">
    <source>
        <dbReference type="SAM" id="Phobius"/>
    </source>
</evidence>
<reference evidence="2 3" key="1">
    <citation type="submission" date="2020-12" db="EMBL/GenBank/DDBJ databases">
        <title>Draft genome sequence of furan degrading bacterial strain FUR100.</title>
        <authorList>
            <person name="Woiski C."/>
        </authorList>
    </citation>
    <scope>NUCLEOTIDE SEQUENCE [LARGE SCALE GENOMIC DNA]</scope>
    <source>
        <strain evidence="2 3">FUR100</strain>
    </source>
</reference>
<keyword evidence="1" id="KW-0472">Membrane</keyword>
<keyword evidence="1" id="KW-1133">Transmembrane helix</keyword>
<comment type="caution">
    <text evidence="2">The sequence shown here is derived from an EMBL/GenBank/DDBJ whole genome shotgun (WGS) entry which is preliminary data.</text>
</comment>
<evidence type="ECO:0000313" key="2">
    <source>
        <dbReference type="EMBL" id="MBH5145525.1"/>
    </source>
</evidence>
<sequence>MIRVHVVFAVLAVLGLAVAAPYALWLARHRRTDAVGGERWWVLACFGFVMITVAAIGIAVTGI</sequence>
<dbReference type="EMBL" id="JAECSB010000082">
    <property type="protein sequence ID" value="MBH5145525.1"/>
    <property type="molecule type" value="Genomic_DNA"/>
</dbReference>
<keyword evidence="1" id="KW-0812">Transmembrane</keyword>
<keyword evidence="3" id="KW-1185">Reference proteome</keyword>
<gene>
    <name evidence="2" type="ORF">I3517_23285</name>
</gene>
<feature type="transmembrane region" description="Helical" evidence="1">
    <location>
        <begin position="39"/>
        <end position="60"/>
    </location>
</feature>
<organism evidence="2 3">
    <name type="scientific">Rhodococcus erythropolis</name>
    <name type="common">Arthrobacter picolinophilus</name>
    <dbReference type="NCBI Taxonomy" id="1833"/>
    <lineage>
        <taxon>Bacteria</taxon>
        <taxon>Bacillati</taxon>
        <taxon>Actinomycetota</taxon>
        <taxon>Actinomycetes</taxon>
        <taxon>Mycobacteriales</taxon>
        <taxon>Nocardiaceae</taxon>
        <taxon>Rhodococcus</taxon>
        <taxon>Rhodococcus erythropolis group</taxon>
    </lineage>
</organism>